<dbReference type="InterPro" id="IPR000847">
    <property type="entry name" value="LysR_HTH_N"/>
</dbReference>
<sequence length="285" mass="32150">MNFLHYQVYIKVVETKSFTKAADKLGYTQSAVSQMINSLEKDLGVKLLNRSKTGITTTKIGERVLKHIREIIQIQNVMRQEAASFNGFDEGTIRVGTIPSLSKLMPPIIRYFKQHFPGIELIIFEGGNDSVHEWIQNGEIDVGFVSRQEGDIQYIPLLKDELLLFSPKTLFQNHPAINIKSIEEYCYVIHKGDSDQIIQSIFEEIGINPNIRYEIQDVSTILTMVQEGFGLCILPKLALPSQIPNVNVHSLTPSLYRELGIAVKSMDHLSPITAEIILVAKDLVQ</sequence>
<evidence type="ECO:0000256" key="1">
    <source>
        <dbReference type="ARBA" id="ARBA00009437"/>
    </source>
</evidence>
<reference evidence="6 7" key="1">
    <citation type="submission" date="2023-11" db="EMBL/GenBank/DDBJ databases">
        <title>Bacillus jintuensis, isolated from a mudflat on the Beibu Gulf coast.</title>
        <authorList>
            <person name="Li M."/>
        </authorList>
    </citation>
    <scope>NUCLEOTIDE SEQUENCE [LARGE SCALE GENOMIC DNA]</scope>
    <source>
        <strain evidence="6 7">31A1R</strain>
    </source>
</reference>
<gene>
    <name evidence="6" type="ORF">SM124_07425</name>
</gene>
<dbReference type="InterPro" id="IPR036390">
    <property type="entry name" value="WH_DNA-bd_sf"/>
</dbReference>
<keyword evidence="3" id="KW-0238">DNA-binding</keyword>
<comment type="similarity">
    <text evidence="1">Belongs to the LysR transcriptional regulatory family.</text>
</comment>
<dbReference type="Pfam" id="PF03466">
    <property type="entry name" value="LysR_substrate"/>
    <property type="match status" value="1"/>
</dbReference>
<dbReference type="Gene3D" id="1.10.10.10">
    <property type="entry name" value="Winged helix-like DNA-binding domain superfamily/Winged helix DNA-binding domain"/>
    <property type="match status" value="1"/>
</dbReference>
<dbReference type="Pfam" id="PF00126">
    <property type="entry name" value="HTH_1"/>
    <property type="match status" value="1"/>
</dbReference>
<dbReference type="InterPro" id="IPR050950">
    <property type="entry name" value="HTH-type_LysR_regulators"/>
</dbReference>
<dbReference type="CDD" id="cd05466">
    <property type="entry name" value="PBP2_LTTR_substrate"/>
    <property type="match status" value="1"/>
</dbReference>
<protein>
    <submittedName>
        <fullName evidence="6">LysR family transcriptional regulator</fullName>
    </submittedName>
</protein>
<dbReference type="EMBL" id="JAXOFX010000003">
    <property type="protein sequence ID" value="MDZ5471576.1"/>
    <property type="molecule type" value="Genomic_DNA"/>
</dbReference>
<evidence type="ECO:0000313" key="6">
    <source>
        <dbReference type="EMBL" id="MDZ5471576.1"/>
    </source>
</evidence>
<dbReference type="SUPFAM" id="SSF53850">
    <property type="entry name" value="Periplasmic binding protein-like II"/>
    <property type="match status" value="1"/>
</dbReference>
<dbReference type="PRINTS" id="PR00039">
    <property type="entry name" value="HTHLYSR"/>
</dbReference>
<keyword evidence="2" id="KW-0805">Transcription regulation</keyword>
<dbReference type="SUPFAM" id="SSF46785">
    <property type="entry name" value="Winged helix' DNA-binding domain"/>
    <property type="match status" value="1"/>
</dbReference>
<dbReference type="PROSITE" id="PS50931">
    <property type="entry name" value="HTH_LYSR"/>
    <property type="match status" value="1"/>
</dbReference>
<evidence type="ECO:0000313" key="7">
    <source>
        <dbReference type="Proteomes" id="UP001290455"/>
    </source>
</evidence>
<dbReference type="InterPro" id="IPR036388">
    <property type="entry name" value="WH-like_DNA-bd_sf"/>
</dbReference>
<dbReference type="Proteomes" id="UP001290455">
    <property type="component" value="Unassembled WGS sequence"/>
</dbReference>
<feature type="domain" description="HTH lysR-type" evidence="5">
    <location>
        <begin position="1"/>
        <end position="58"/>
    </location>
</feature>
<keyword evidence="4" id="KW-0804">Transcription</keyword>
<proteinExistence type="inferred from homology"/>
<evidence type="ECO:0000256" key="3">
    <source>
        <dbReference type="ARBA" id="ARBA00023125"/>
    </source>
</evidence>
<evidence type="ECO:0000256" key="4">
    <source>
        <dbReference type="ARBA" id="ARBA00023163"/>
    </source>
</evidence>
<dbReference type="PANTHER" id="PTHR30419">
    <property type="entry name" value="HTH-TYPE TRANSCRIPTIONAL REGULATOR YBHD"/>
    <property type="match status" value="1"/>
</dbReference>
<name>A0ABU5IWR4_9BACI</name>
<keyword evidence="7" id="KW-1185">Reference proteome</keyword>
<evidence type="ECO:0000259" key="5">
    <source>
        <dbReference type="PROSITE" id="PS50931"/>
    </source>
</evidence>
<comment type="caution">
    <text evidence="6">The sequence shown here is derived from an EMBL/GenBank/DDBJ whole genome shotgun (WGS) entry which is preliminary data.</text>
</comment>
<dbReference type="InterPro" id="IPR005119">
    <property type="entry name" value="LysR_subst-bd"/>
</dbReference>
<dbReference type="Gene3D" id="3.40.190.290">
    <property type="match status" value="1"/>
</dbReference>
<evidence type="ECO:0000256" key="2">
    <source>
        <dbReference type="ARBA" id="ARBA00023015"/>
    </source>
</evidence>
<dbReference type="PANTHER" id="PTHR30419:SF24">
    <property type="entry name" value="HTH-TYPE TRANSCRIPTIONAL REGULATOR CZCR"/>
    <property type="match status" value="1"/>
</dbReference>
<dbReference type="RefSeq" id="WP_322445865.1">
    <property type="nucleotide sequence ID" value="NZ_JAXOFX010000003.1"/>
</dbReference>
<accession>A0ABU5IWR4</accession>
<organism evidence="6 7">
    <name type="scientific">Robertmurraya mangrovi</name>
    <dbReference type="NCBI Taxonomy" id="3098077"/>
    <lineage>
        <taxon>Bacteria</taxon>
        <taxon>Bacillati</taxon>
        <taxon>Bacillota</taxon>
        <taxon>Bacilli</taxon>
        <taxon>Bacillales</taxon>
        <taxon>Bacillaceae</taxon>
        <taxon>Robertmurraya</taxon>
    </lineage>
</organism>